<dbReference type="InterPro" id="IPR048565">
    <property type="entry name" value="S1_RRP4"/>
</dbReference>
<protein>
    <submittedName>
        <fullName evidence="6">Exosome complex component RRP4</fullName>
    </submittedName>
</protein>
<dbReference type="EMBL" id="UZAE01013775">
    <property type="protein sequence ID" value="VDO11282.1"/>
    <property type="molecule type" value="Genomic_DNA"/>
</dbReference>
<dbReference type="CDD" id="cd22525">
    <property type="entry name" value="KH-I_Rrp4_eukar"/>
    <property type="match status" value="1"/>
</dbReference>
<dbReference type="Gene3D" id="2.40.50.140">
    <property type="entry name" value="Nucleic acid-binding proteins"/>
    <property type="match status" value="1"/>
</dbReference>
<reference evidence="4 5" key="2">
    <citation type="submission" date="2018-11" db="EMBL/GenBank/DDBJ databases">
        <authorList>
            <consortium name="Pathogen Informatics"/>
        </authorList>
    </citation>
    <scope>NUCLEOTIDE SEQUENCE [LARGE SCALE GENOMIC DNA]</scope>
</reference>
<dbReference type="GO" id="GO:0034475">
    <property type="term" value="P:U4 snRNA 3'-end processing"/>
    <property type="evidence" value="ECO:0007669"/>
    <property type="project" value="TreeGrafter"/>
</dbReference>
<dbReference type="InterPro" id="IPR036612">
    <property type="entry name" value="KH_dom_type_1_sf"/>
</dbReference>
<keyword evidence="1" id="KW-0271">Exosome</keyword>
<proteinExistence type="predicted"/>
<dbReference type="WBParaSite" id="HNAJ_0001177001-mRNA-1">
    <property type="protein sequence ID" value="HNAJ_0001177001-mRNA-1"/>
    <property type="gene ID" value="HNAJ_0001177001"/>
</dbReference>
<feature type="domain" description="RRP4 S1" evidence="3">
    <location>
        <begin position="109"/>
        <end position="180"/>
    </location>
</feature>
<evidence type="ECO:0000313" key="4">
    <source>
        <dbReference type="EMBL" id="VDO11282.1"/>
    </source>
</evidence>
<evidence type="ECO:0000313" key="5">
    <source>
        <dbReference type="Proteomes" id="UP000278807"/>
    </source>
</evidence>
<keyword evidence="5" id="KW-1185">Reference proteome</keyword>
<dbReference type="CDD" id="cd05789">
    <property type="entry name" value="S1_Rrp4"/>
    <property type="match status" value="1"/>
</dbReference>
<dbReference type="SUPFAM" id="SSF54791">
    <property type="entry name" value="Eukaryotic type KH-domain (KH-domain type I)"/>
    <property type="match status" value="1"/>
</dbReference>
<evidence type="ECO:0000259" key="3">
    <source>
        <dbReference type="Pfam" id="PF21266"/>
    </source>
</evidence>
<keyword evidence="2" id="KW-0694">RNA-binding</keyword>
<dbReference type="Pfam" id="PF21266">
    <property type="entry name" value="S1_RRP4"/>
    <property type="match status" value="1"/>
</dbReference>
<dbReference type="SUPFAM" id="SSF50249">
    <property type="entry name" value="Nucleic acid-binding proteins"/>
    <property type="match status" value="1"/>
</dbReference>
<dbReference type="STRING" id="102285.A0A0R3TVC5"/>
<evidence type="ECO:0000256" key="2">
    <source>
        <dbReference type="ARBA" id="ARBA00022884"/>
    </source>
</evidence>
<dbReference type="PANTHER" id="PTHR21321:SF4">
    <property type="entry name" value="EXOSOME COMPLEX COMPONENT RRP4"/>
    <property type="match status" value="1"/>
</dbReference>
<accession>A0A0R3TVC5</accession>
<evidence type="ECO:0000256" key="1">
    <source>
        <dbReference type="ARBA" id="ARBA00022835"/>
    </source>
</evidence>
<dbReference type="GO" id="GO:0071038">
    <property type="term" value="P:TRAMP-dependent tRNA surveillance pathway"/>
    <property type="evidence" value="ECO:0007669"/>
    <property type="project" value="TreeGrafter"/>
</dbReference>
<dbReference type="GO" id="GO:0071051">
    <property type="term" value="P:poly(A)-dependent snoRNA 3'-end processing"/>
    <property type="evidence" value="ECO:0007669"/>
    <property type="project" value="TreeGrafter"/>
</dbReference>
<dbReference type="GO" id="GO:0071035">
    <property type="term" value="P:nuclear polyadenylation-dependent rRNA catabolic process"/>
    <property type="evidence" value="ECO:0007669"/>
    <property type="project" value="TreeGrafter"/>
</dbReference>
<evidence type="ECO:0000313" key="6">
    <source>
        <dbReference type="WBParaSite" id="HNAJ_0001177001-mRNA-1"/>
    </source>
</evidence>
<dbReference type="InterPro" id="IPR026699">
    <property type="entry name" value="Exosome_RNA_bind1/RRP40/RRP4"/>
</dbReference>
<dbReference type="InterPro" id="IPR012340">
    <property type="entry name" value="NA-bd_OB-fold"/>
</dbReference>
<dbReference type="Gene3D" id="2.40.50.100">
    <property type="match status" value="1"/>
</dbReference>
<dbReference type="AlphaFoldDB" id="A0A0R3TVC5"/>
<name>A0A0R3TVC5_RODNA</name>
<sequence length="370" mass="40405">MPIQITPSLVRDAHALTGSKRPSSKENDFRGIVVPGEVVFTSGANLITGHGTYRLDEMGGVTDAMLTSSNADQSEHPTEEITNLPMYASLSGRMKSVNKLVYVEPPNARYSGNVGDTVVGRIVEVEQKRWKVDVNSYRLANLSLANVKLPTGELRRKSEDDERAMRSFMREGDLIVAEVREIYRDGSLQLHMPGMRTGRLGEGLVLRLPPSLIRRQKIHRHQLVVPGGVGTSEMLDEGRGISRQNVKIGLILGCNGLVWIGPARGMDLGAHLGSMIATTEPAPWKSSEMMGERVAVGRVRNAVLALAACGHAVWETAVLAACEASFVEEAQEETYYDNPEDENGVPITRLLLPDQQRHLVDLVIAKLAAG</sequence>
<reference evidence="6" key="1">
    <citation type="submission" date="2017-02" db="UniProtKB">
        <authorList>
            <consortium name="WormBaseParasite"/>
        </authorList>
    </citation>
    <scope>IDENTIFICATION</scope>
</reference>
<dbReference type="Proteomes" id="UP000278807">
    <property type="component" value="Unassembled WGS sequence"/>
</dbReference>
<dbReference type="GO" id="GO:0071034">
    <property type="term" value="P:CUT catabolic process"/>
    <property type="evidence" value="ECO:0007669"/>
    <property type="project" value="TreeGrafter"/>
</dbReference>
<gene>
    <name evidence="4" type="ORF">HNAJ_LOCUS11759</name>
</gene>
<dbReference type="GO" id="GO:0000467">
    <property type="term" value="P:exonucleolytic trimming to generate mature 3'-end of 5.8S rRNA from tricistronic rRNA transcript (SSU-rRNA, 5.8S rRNA, LSU-rRNA)"/>
    <property type="evidence" value="ECO:0007669"/>
    <property type="project" value="TreeGrafter"/>
</dbReference>
<dbReference type="GO" id="GO:0000176">
    <property type="term" value="C:nuclear exosome (RNase complex)"/>
    <property type="evidence" value="ECO:0007669"/>
    <property type="project" value="TreeGrafter"/>
</dbReference>
<dbReference type="GO" id="GO:0003723">
    <property type="term" value="F:RNA binding"/>
    <property type="evidence" value="ECO:0007669"/>
    <property type="project" value="UniProtKB-KW"/>
</dbReference>
<dbReference type="GO" id="GO:0000177">
    <property type="term" value="C:cytoplasmic exosome (RNase complex)"/>
    <property type="evidence" value="ECO:0007669"/>
    <property type="project" value="TreeGrafter"/>
</dbReference>
<dbReference type="OrthoDB" id="1650at2759"/>
<dbReference type="PANTHER" id="PTHR21321">
    <property type="entry name" value="PNAS-3 RELATED"/>
    <property type="match status" value="1"/>
</dbReference>
<organism evidence="6">
    <name type="scientific">Rodentolepis nana</name>
    <name type="common">Dwarf tapeworm</name>
    <name type="synonym">Hymenolepis nana</name>
    <dbReference type="NCBI Taxonomy" id="102285"/>
    <lineage>
        <taxon>Eukaryota</taxon>
        <taxon>Metazoa</taxon>
        <taxon>Spiralia</taxon>
        <taxon>Lophotrochozoa</taxon>
        <taxon>Platyhelminthes</taxon>
        <taxon>Cestoda</taxon>
        <taxon>Eucestoda</taxon>
        <taxon>Cyclophyllidea</taxon>
        <taxon>Hymenolepididae</taxon>
        <taxon>Rodentolepis</taxon>
    </lineage>
</organism>